<evidence type="ECO:0000256" key="2">
    <source>
        <dbReference type="ARBA" id="ARBA00022692"/>
    </source>
</evidence>
<keyword evidence="3" id="KW-0732">Signal</keyword>
<feature type="domain" description="WSC" evidence="7">
    <location>
        <begin position="1"/>
        <end position="95"/>
    </location>
</feature>
<dbReference type="PANTHER" id="PTHR24269">
    <property type="entry name" value="KREMEN PROTEIN"/>
    <property type="match status" value="1"/>
</dbReference>
<keyword evidence="5" id="KW-0472">Membrane</keyword>
<reference evidence="8 9" key="1">
    <citation type="submission" date="2017-07" db="EMBL/GenBank/DDBJ databases">
        <title>Genome sequence of the Sordaria macrospora wild type strain R19027.</title>
        <authorList>
            <person name="Nowrousian M."/>
            <person name="Teichert I."/>
            <person name="Kueck U."/>
        </authorList>
    </citation>
    <scope>NUCLEOTIDE SEQUENCE [LARGE SCALE GENOMIC DNA]</scope>
    <source>
        <strain evidence="8 9">R19027</strain>
        <tissue evidence="8">Mycelium</tissue>
    </source>
</reference>
<evidence type="ECO:0000256" key="6">
    <source>
        <dbReference type="ARBA" id="ARBA00023180"/>
    </source>
</evidence>
<dbReference type="Pfam" id="PF01822">
    <property type="entry name" value="WSC"/>
    <property type="match status" value="1"/>
</dbReference>
<dbReference type="GO" id="GO:0005886">
    <property type="term" value="C:plasma membrane"/>
    <property type="evidence" value="ECO:0007669"/>
    <property type="project" value="TreeGrafter"/>
</dbReference>
<protein>
    <recommendedName>
        <fullName evidence="7">WSC domain-containing protein</fullName>
    </recommendedName>
</protein>
<dbReference type="VEuPathDB" id="FungiDB:SMAC_09177"/>
<evidence type="ECO:0000259" key="7">
    <source>
        <dbReference type="PROSITE" id="PS51212"/>
    </source>
</evidence>
<dbReference type="PROSITE" id="PS51212">
    <property type="entry name" value="WSC"/>
    <property type="match status" value="1"/>
</dbReference>
<evidence type="ECO:0000313" key="9">
    <source>
        <dbReference type="Proteomes" id="UP000433876"/>
    </source>
</evidence>
<dbReference type="InterPro" id="IPR051836">
    <property type="entry name" value="Kremen_rcpt"/>
</dbReference>
<gene>
    <name evidence="8" type="ORF">SMACR_09177</name>
</gene>
<evidence type="ECO:0000256" key="1">
    <source>
        <dbReference type="ARBA" id="ARBA00004167"/>
    </source>
</evidence>
<keyword evidence="2" id="KW-0812">Transmembrane</keyword>
<evidence type="ECO:0000256" key="4">
    <source>
        <dbReference type="ARBA" id="ARBA00022989"/>
    </source>
</evidence>
<dbReference type="PANTHER" id="PTHR24269:SF16">
    <property type="entry name" value="PROTEIN SLG1"/>
    <property type="match status" value="1"/>
</dbReference>
<organism evidence="8 9">
    <name type="scientific">Sordaria macrospora</name>
    <dbReference type="NCBI Taxonomy" id="5147"/>
    <lineage>
        <taxon>Eukaryota</taxon>
        <taxon>Fungi</taxon>
        <taxon>Dikarya</taxon>
        <taxon>Ascomycota</taxon>
        <taxon>Pezizomycotina</taxon>
        <taxon>Sordariomycetes</taxon>
        <taxon>Sordariomycetidae</taxon>
        <taxon>Sordariales</taxon>
        <taxon>Sordariaceae</taxon>
        <taxon>Sordaria</taxon>
    </lineage>
</organism>
<proteinExistence type="predicted"/>
<dbReference type="AlphaFoldDB" id="A0A8S8ZHA1"/>
<dbReference type="InterPro" id="IPR002889">
    <property type="entry name" value="WSC_carb-bd"/>
</dbReference>
<comment type="subcellular location">
    <subcellularLocation>
        <location evidence="1">Membrane</location>
        <topology evidence="1">Single-pass membrane protein</topology>
    </subcellularLocation>
</comment>
<accession>A0A8S8ZHA1</accession>
<evidence type="ECO:0000313" key="8">
    <source>
        <dbReference type="EMBL" id="KAA8628548.1"/>
    </source>
</evidence>
<name>A0A8S8ZHA1_SORMA</name>
<evidence type="ECO:0000256" key="5">
    <source>
        <dbReference type="ARBA" id="ARBA00023136"/>
    </source>
</evidence>
<comment type="caution">
    <text evidence="8">The sequence shown here is derived from an EMBL/GenBank/DDBJ whole genome shotgun (WGS) entry which is preliminary data.</text>
</comment>
<evidence type="ECO:0000256" key="3">
    <source>
        <dbReference type="ARBA" id="ARBA00022729"/>
    </source>
</evidence>
<keyword evidence="4" id="KW-1133">Transmembrane helix</keyword>
<keyword evidence="6" id="KW-0325">Glycoprotein</keyword>
<dbReference type="EMBL" id="NMPR01000177">
    <property type="protein sequence ID" value="KAA8628548.1"/>
    <property type="molecule type" value="Genomic_DNA"/>
</dbReference>
<dbReference type="Proteomes" id="UP000433876">
    <property type="component" value="Unassembled WGS sequence"/>
</dbReference>
<sequence>MNPNPNPTAADARAGGDANLTIRKCKDTCYRNSYSYAGVEQGNQCWCSDYLNDVEVGRRFGASLAQNQSDWKVPCSGEPTAFCGGKGFVNAFMAEDNDENAVLETLPPQITSAVSTSTLISGSSSSSTSSGARRNMALFWR</sequence>